<feature type="compositionally biased region" description="Pro residues" evidence="1">
    <location>
        <begin position="200"/>
        <end position="215"/>
    </location>
</feature>
<accession>A0A5B7HEC9</accession>
<dbReference type="EMBL" id="VSRR010029471">
    <property type="protein sequence ID" value="MPC69472.1"/>
    <property type="molecule type" value="Genomic_DNA"/>
</dbReference>
<organism evidence="2 3">
    <name type="scientific">Portunus trituberculatus</name>
    <name type="common">Swimming crab</name>
    <name type="synonym">Neptunus trituberculatus</name>
    <dbReference type="NCBI Taxonomy" id="210409"/>
    <lineage>
        <taxon>Eukaryota</taxon>
        <taxon>Metazoa</taxon>
        <taxon>Ecdysozoa</taxon>
        <taxon>Arthropoda</taxon>
        <taxon>Crustacea</taxon>
        <taxon>Multicrustacea</taxon>
        <taxon>Malacostraca</taxon>
        <taxon>Eumalacostraca</taxon>
        <taxon>Eucarida</taxon>
        <taxon>Decapoda</taxon>
        <taxon>Pleocyemata</taxon>
        <taxon>Brachyura</taxon>
        <taxon>Eubrachyura</taxon>
        <taxon>Portunoidea</taxon>
        <taxon>Portunidae</taxon>
        <taxon>Portuninae</taxon>
        <taxon>Portunus</taxon>
    </lineage>
</organism>
<sequence>MLHGPRRGGADRAGRDEAERRALLAWNEFPSDHFTWMARVTLQAAEGTPRHAASVMDGRHPQGNVFRGLTLPRLRHARERRIPVQLVLAVSLKAAHARLTHICVSAISFPKQLMGARWRCGCCILTWTPAGRPRRRRWGEKRDQKQEPRGHILGFSWRPLRRPVPLTVLLHPQGRETLDLVTLTQTPTPSLTEGSTQRSPSPPTHPPSLPPCTSL</sequence>
<comment type="caution">
    <text evidence="2">The sequence shown here is derived from an EMBL/GenBank/DDBJ whole genome shotgun (WGS) entry which is preliminary data.</text>
</comment>
<protein>
    <submittedName>
        <fullName evidence="2">Uncharacterized protein</fullName>
    </submittedName>
</protein>
<proteinExistence type="predicted"/>
<evidence type="ECO:0000313" key="3">
    <source>
        <dbReference type="Proteomes" id="UP000324222"/>
    </source>
</evidence>
<gene>
    <name evidence="2" type="ORF">E2C01_063698</name>
</gene>
<name>A0A5B7HEC9_PORTR</name>
<evidence type="ECO:0000256" key="1">
    <source>
        <dbReference type="SAM" id="MobiDB-lite"/>
    </source>
</evidence>
<evidence type="ECO:0000313" key="2">
    <source>
        <dbReference type="EMBL" id="MPC69472.1"/>
    </source>
</evidence>
<reference evidence="2" key="1">
    <citation type="submission" date="2019-05" db="EMBL/GenBank/DDBJ databases">
        <title>Another draft genome of Portunus trituberculatus and its Hox gene families provides insights of decapod evolution.</title>
        <authorList>
            <person name="Jeong J.-H."/>
            <person name="Song I."/>
            <person name="Kim S."/>
            <person name="Choi T."/>
            <person name="Kim D."/>
            <person name="Ryu S."/>
            <person name="Kim W."/>
        </authorList>
    </citation>
    <scope>NUCLEOTIDE SEQUENCE [LARGE SCALE GENOMIC DNA]</scope>
    <source>
        <tissue evidence="2">Muscle</tissue>
    </source>
</reference>
<keyword evidence="3" id="KW-1185">Reference proteome</keyword>
<feature type="region of interest" description="Disordered" evidence="1">
    <location>
        <begin position="186"/>
        <end position="215"/>
    </location>
</feature>
<dbReference type="AlphaFoldDB" id="A0A5B7HEC9"/>
<dbReference type="Proteomes" id="UP000324222">
    <property type="component" value="Unassembled WGS sequence"/>
</dbReference>